<reference evidence="15" key="1">
    <citation type="submission" date="2020-10" db="EMBL/GenBank/DDBJ databases">
        <authorList>
            <person name="Gilroy R."/>
        </authorList>
    </citation>
    <scope>NUCLEOTIDE SEQUENCE</scope>
    <source>
        <strain evidence="15">ChiGjej3B3-5194</strain>
    </source>
</reference>
<name>A0A9D1FFX4_9PROT</name>
<proteinExistence type="predicted"/>
<comment type="caution">
    <text evidence="15">The sequence shown here is derived from an EMBL/GenBank/DDBJ whole genome shotgun (WGS) entry which is preliminary data.</text>
</comment>
<evidence type="ECO:0000256" key="12">
    <source>
        <dbReference type="ARBA" id="ARBA00023136"/>
    </source>
</evidence>
<dbReference type="InterPro" id="IPR004358">
    <property type="entry name" value="Sig_transdc_His_kin-like_C"/>
</dbReference>
<dbReference type="InterPro" id="IPR003661">
    <property type="entry name" value="HisK_dim/P_dom"/>
</dbReference>
<dbReference type="PRINTS" id="PR00344">
    <property type="entry name" value="BCTRLSENSOR"/>
</dbReference>
<feature type="domain" description="Histidine kinase" evidence="14">
    <location>
        <begin position="231"/>
        <end position="426"/>
    </location>
</feature>
<reference evidence="15" key="2">
    <citation type="journal article" date="2021" name="PeerJ">
        <title>Extensive microbial diversity within the chicken gut microbiome revealed by metagenomics and culture.</title>
        <authorList>
            <person name="Gilroy R."/>
            <person name="Ravi A."/>
            <person name="Getino M."/>
            <person name="Pursley I."/>
            <person name="Horton D.L."/>
            <person name="Alikhan N.F."/>
            <person name="Baker D."/>
            <person name="Gharbi K."/>
            <person name="Hall N."/>
            <person name="Watson M."/>
            <person name="Adriaenssens E.M."/>
            <person name="Foster-Nyarko E."/>
            <person name="Jarju S."/>
            <person name="Secka A."/>
            <person name="Antonio M."/>
            <person name="Oren A."/>
            <person name="Chaudhuri R.R."/>
            <person name="La Ragione R."/>
            <person name="Hildebrand F."/>
            <person name="Pallen M.J."/>
        </authorList>
    </citation>
    <scope>NUCLEOTIDE SEQUENCE</scope>
    <source>
        <strain evidence="15">ChiGjej3B3-5194</strain>
    </source>
</reference>
<gene>
    <name evidence="15" type="ORF">IAD02_03525</name>
</gene>
<evidence type="ECO:0000256" key="2">
    <source>
        <dbReference type="ARBA" id="ARBA00004429"/>
    </source>
</evidence>
<keyword evidence="5" id="KW-0997">Cell inner membrane</keyword>
<evidence type="ECO:0000256" key="4">
    <source>
        <dbReference type="ARBA" id="ARBA00022475"/>
    </source>
</evidence>
<keyword evidence="11" id="KW-0902">Two-component regulatory system</keyword>
<evidence type="ECO:0000256" key="1">
    <source>
        <dbReference type="ARBA" id="ARBA00000085"/>
    </source>
</evidence>
<dbReference type="EC" id="2.7.13.3" evidence="3"/>
<evidence type="ECO:0000256" key="5">
    <source>
        <dbReference type="ARBA" id="ARBA00022519"/>
    </source>
</evidence>
<dbReference type="SUPFAM" id="SSF47384">
    <property type="entry name" value="Homodimeric domain of signal transducing histidine kinase"/>
    <property type="match status" value="1"/>
</dbReference>
<accession>A0A9D1FFX4</accession>
<dbReference type="EMBL" id="DVJI01000012">
    <property type="protein sequence ID" value="HIS71029.1"/>
    <property type="molecule type" value="Genomic_DNA"/>
</dbReference>
<evidence type="ECO:0000256" key="9">
    <source>
        <dbReference type="ARBA" id="ARBA00022777"/>
    </source>
</evidence>
<sequence length="426" mass="47572">MRLIPRSFLWRTILMILIPLIIAQVIIANVFFGNHWARVHATLARSLAVEIVTMMNFIDDNNTDTAKTMARDMGINVSINSKLNRPSKNDNESREAGLLASELSNRLKRPAQIYIDKGKRLVFVDVPTNDGKIATFGTSLYRIYSTSTEVFIIWLIGSILIVSILITPFIIMHTRSIRRIAKAAGRFGRGLDAPGFQPTGSKEIREAAAAMITMKERLNRYNRTRTDMLNAVSHDLKTPLTRMRLAVETGSASQEDLLQDIDRMTEMVNGYLAFARGEIPEIEQATELPAMLLRIARDAAPDKDIQTEFPDEPAQFYARPMALARAFSNIIENAARYAKKTIRITEHDTPDQVVVIIEDDGPGIPDDKKRDAMRPFVRLDESRSEKTGGTGLGLSIAQTAIENHGGQLFLENSDLGGLKVRIVLPI</sequence>
<comment type="subcellular location">
    <subcellularLocation>
        <location evidence="2">Cell inner membrane</location>
        <topology evidence="2">Multi-pass membrane protein</topology>
    </subcellularLocation>
</comment>
<keyword evidence="9" id="KW-0418">Kinase</keyword>
<dbReference type="SMART" id="SM00387">
    <property type="entry name" value="HATPase_c"/>
    <property type="match status" value="1"/>
</dbReference>
<dbReference type="Pfam" id="PF02518">
    <property type="entry name" value="HATPase_c"/>
    <property type="match status" value="1"/>
</dbReference>
<keyword evidence="4" id="KW-1003">Cell membrane</keyword>
<evidence type="ECO:0000256" key="8">
    <source>
        <dbReference type="ARBA" id="ARBA00022692"/>
    </source>
</evidence>
<evidence type="ECO:0000256" key="13">
    <source>
        <dbReference type="SAM" id="Phobius"/>
    </source>
</evidence>
<dbReference type="GO" id="GO:0000155">
    <property type="term" value="F:phosphorelay sensor kinase activity"/>
    <property type="evidence" value="ECO:0007669"/>
    <property type="project" value="InterPro"/>
</dbReference>
<dbReference type="InterPro" id="IPR050980">
    <property type="entry name" value="2C_sensor_his_kinase"/>
</dbReference>
<evidence type="ECO:0000256" key="10">
    <source>
        <dbReference type="ARBA" id="ARBA00022989"/>
    </source>
</evidence>
<keyword evidence="7" id="KW-0808">Transferase</keyword>
<evidence type="ECO:0000313" key="15">
    <source>
        <dbReference type="EMBL" id="HIS71029.1"/>
    </source>
</evidence>
<feature type="transmembrane region" description="Helical" evidence="13">
    <location>
        <begin position="12"/>
        <end position="32"/>
    </location>
</feature>
<dbReference type="InterPro" id="IPR036097">
    <property type="entry name" value="HisK_dim/P_sf"/>
</dbReference>
<dbReference type="GO" id="GO:0005886">
    <property type="term" value="C:plasma membrane"/>
    <property type="evidence" value="ECO:0007669"/>
    <property type="project" value="UniProtKB-SubCell"/>
</dbReference>
<dbReference type="Gene3D" id="1.10.287.130">
    <property type="match status" value="1"/>
</dbReference>
<dbReference type="Gene3D" id="3.30.565.10">
    <property type="entry name" value="Histidine kinase-like ATPase, C-terminal domain"/>
    <property type="match status" value="1"/>
</dbReference>
<dbReference type="Proteomes" id="UP000886742">
    <property type="component" value="Unassembled WGS sequence"/>
</dbReference>
<evidence type="ECO:0000256" key="7">
    <source>
        <dbReference type="ARBA" id="ARBA00022679"/>
    </source>
</evidence>
<evidence type="ECO:0000256" key="11">
    <source>
        <dbReference type="ARBA" id="ARBA00023012"/>
    </source>
</evidence>
<protein>
    <recommendedName>
        <fullName evidence="3">histidine kinase</fullName>
        <ecNumber evidence="3">2.7.13.3</ecNumber>
    </recommendedName>
</protein>
<comment type="catalytic activity">
    <reaction evidence="1">
        <text>ATP + protein L-histidine = ADP + protein N-phospho-L-histidine.</text>
        <dbReference type="EC" id="2.7.13.3"/>
    </reaction>
</comment>
<keyword evidence="12 13" id="KW-0472">Membrane</keyword>
<dbReference type="SMART" id="SM00388">
    <property type="entry name" value="HisKA"/>
    <property type="match status" value="1"/>
</dbReference>
<keyword evidence="6" id="KW-0597">Phosphoprotein</keyword>
<evidence type="ECO:0000256" key="6">
    <source>
        <dbReference type="ARBA" id="ARBA00022553"/>
    </source>
</evidence>
<dbReference type="PROSITE" id="PS50109">
    <property type="entry name" value="HIS_KIN"/>
    <property type="match status" value="1"/>
</dbReference>
<feature type="transmembrane region" description="Helical" evidence="13">
    <location>
        <begin position="151"/>
        <end position="172"/>
    </location>
</feature>
<dbReference type="InterPro" id="IPR003594">
    <property type="entry name" value="HATPase_dom"/>
</dbReference>
<organism evidence="15 16">
    <name type="scientific">Candidatus Enterousia intestinigallinarum</name>
    <dbReference type="NCBI Taxonomy" id="2840790"/>
    <lineage>
        <taxon>Bacteria</taxon>
        <taxon>Pseudomonadati</taxon>
        <taxon>Pseudomonadota</taxon>
        <taxon>Alphaproteobacteria</taxon>
        <taxon>Candidatus Enterousia</taxon>
    </lineage>
</organism>
<dbReference type="InterPro" id="IPR005467">
    <property type="entry name" value="His_kinase_dom"/>
</dbReference>
<dbReference type="PANTHER" id="PTHR44936:SF5">
    <property type="entry name" value="SENSOR HISTIDINE KINASE ENVZ"/>
    <property type="match status" value="1"/>
</dbReference>
<keyword evidence="8 13" id="KW-0812">Transmembrane</keyword>
<evidence type="ECO:0000256" key="3">
    <source>
        <dbReference type="ARBA" id="ARBA00012438"/>
    </source>
</evidence>
<dbReference type="InterPro" id="IPR036890">
    <property type="entry name" value="HATPase_C_sf"/>
</dbReference>
<keyword evidence="10 13" id="KW-1133">Transmembrane helix</keyword>
<evidence type="ECO:0000313" key="16">
    <source>
        <dbReference type="Proteomes" id="UP000886742"/>
    </source>
</evidence>
<dbReference type="PANTHER" id="PTHR44936">
    <property type="entry name" value="SENSOR PROTEIN CREC"/>
    <property type="match status" value="1"/>
</dbReference>
<dbReference type="Pfam" id="PF00512">
    <property type="entry name" value="HisKA"/>
    <property type="match status" value="1"/>
</dbReference>
<dbReference type="AlphaFoldDB" id="A0A9D1FFX4"/>
<dbReference type="CDD" id="cd00082">
    <property type="entry name" value="HisKA"/>
    <property type="match status" value="1"/>
</dbReference>
<evidence type="ECO:0000259" key="14">
    <source>
        <dbReference type="PROSITE" id="PS50109"/>
    </source>
</evidence>
<dbReference type="SUPFAM" id="SSF55874">
    <property type="entry name" value="ATPase domain of HSP90 chaperone/DNA topoisomerase II/histidine kinase"/>
    <property type="match status" value="1"/>
</dbReference>